<dbReference type="SUPFAM" id="SSF55729">
    <property type="entry name" value="Acyl-CoA N-acyltransferases (Nat)"/>
    <property type="match status" value="1"/>
</dbReference>
<keyword evidence="3" id="KW-0808">Transferase</keyword>
<evidence type="ECO:0000313" key="3">
    <source>
        <dbReference type="EMBL" id="GCE30135.1"/>
    </source>
</evidence>
<dbReference type="InterPro" id="IPR051531">
    <property type="entry name" value="N-acetyltransferase"/>
</dbReference>
<dbReference type="Pfam" id="PF00583">
    <property type="entry name" value="Acetyltransf_1"/>
    <property type="match status" value="1"/>
</dbReference>
<comment type="caution">
    <text evidence="3">The sequence shown here is derived from an EMBL/GenBank/DDBJ whole genome shotgun (WGS) entry which is preliminary data.</text>
</comment>
<keyword evidence="1" id="KW-0812">Transmembrane</keyword>
<reference evidence="4" key="1">
    <citation type="submission" date="2018-12" db="EMBL/GenBank/DDBJ databases">
        <title>Tengunoibacter tsumagoiensis gen. nov., sp. nov., Dictyobacter kobayashii sp. nov., D. alpinus sp. nov., and D. joshuensis sp. nov. and description of Dictyobacteraceae fam. nov. within the order Ktedonobacterales isolated from Tengu-no-mugimeshi.</title>
        <authorList>
            <person name="Wang C.M."/>
            <person name="Zheng Y."/>
            <person name="Sakai Y."/>
            <person name="Toyoda A."/>
            <person name="Minakuchi Y."/>
            <person name="Abe K."/>
            <person name="Yokota A."/>
            <person name="Yabe S."/>
        </authorList>
    </citation>
    <scope>NUCLEOTIDE SEQUENCE [LARGE SCALE GENOMIC DNA]</scope>
    <source>
        <strain evidence="4">Uno16</strain>
    </source>
</reference>
<feature type="transmembrane region" description="Helical" evidence="1">
    <location>
        <begin position="56"/>
        <end position="75"/>
    </location>
</feature>
<keyword evidence="1" id="KW-1133">Transmembrane helix</keyword>
<dbReference type="Proteomes" id="UP000287171">
    <property type="component" value="Unassembled WGS sequence"/>
</dbReference>
<organism evidence="3 4">
    <name type="scientific">Dictyobacter alpinus</name>
    <dbReference type="NCBI Taxonomy" id="2014873"/>
    <lineage>
        <taxon>Bacteria</taxon>
        <taxon>Bacillati</taxon>
        <taxon>Chloroflexota</taxon>
        <taxon>Ktedonobacteria</taxon>
        <taxon>Ktedonobacterales</taxon>
        <taxon>Dictyobacteraceae</taxon>
        <taxon>Dictyobacter</taxon>
    </lineage>
</organism>
<keyword evidence="4" id="KW-1185">Reference proteome</keyword>
<keyword evidence="1" id="KW-0472">Membrane</keyword>
<dbReference type="EMBL" id="BIFT01000002">
    <property type="protein sequence ID" value="GCE30135.1"/>
    <property type="molecule type" value="Genomic_DNA"/>
</dbReference>
<dbReference type="InterPro" id="IPR016181">
    <property type="entry name" value="Acyl_CoA_acyltransferase"/>
</dbReference>
<dbReference type="AlphaFoldDB" id="A0A402BFG8"/>
<dbReference type="Gene3D" id="1.10.287.900">
    <property type="entry name" value="The crystal structure of the spermine/spermidine acetyltransferase from enterococcus faecali"/>
    <property type="match status" value="1"/>
</dbReference>
<dbReference type="PANTHER" id="PTHR43792">
    <property type="entry name" value="GNAT FAMILY, PUTATIVE (AFU_ORTHOLOGUE AFUA_3G00765)-RELATED-RELATED"/>
    <property type="match status" value="1"/>
</dbReference>
<dbReference type="Gene3D" id="3.40.630.30">
    <property type="match status" value="1"/>
</dbReference>
<evidence type="ECO:0000259" key="2">
    <source>
        <dbReference type="PROSITE" id="PS51186"/>
    </source>
</evidence>
<dbReference type="RefSeq" id="WP_218027592.1">
    <property type="nucleotide sequence ID" value="NZ_BIFT01000002.1"/>
</dbReference>
<feature type="domain" description="N-acetyltransferase" evidence="2">
    <location>
        <begin position="7"/>
        <end position="159"/>
    </location>
</feature>
<evidence type="ECO:0000313" key="4">
    <source>
        <dbReference type="Proteomes" id="UP000287171"/>
    </source>
</evidence>
<dbReference type="PROSITE" id="PS51186">
    <property type="entry name" value="GNAT"/>
    <property type="match status" value="1"/>
</dbReference>
<sequence length="161" mass="18519">MNTQIRLSLHEVTRDNWREALQLGVHPEQQHFVAEHVPIAAIALAKAYIQPGGRTWVPYAFYAGTAMIGFITLAYDPGSINNYWIFHFFIDQHYQGQGYGKQALHLFVQFIKKYYPQCETLQLTVHPENTAARYLYMGAGFQPAGFELGEEPVYKLDLKQH</sequence>
<protein>
    <submittedName>
        <fullName evidence="3">GCN5 family N-acetyltransferase</fullName>
    </submittedName>
</protein>
<gene>
    <name evidence="3" type="ORF">KDA_56190</name>
</gene>
<accession>A0A402BFG8</accession>
<dbReference type="CDD" id="cd04301">
    <property type="entry name" value="NAT_SF"/>
    <property type="match status" value="1"/>
</dbReference>
<dbReference type="GO" id="GO:0016747">
    <property type="term" value="F:acyltransferase activity, transferring groups other than amino-acyl groups"/>
    <property type="evidence" value="ECO:0007669"/>
    <property type="project" value="InterPro"/>
</dbReference>
<proteinExistence type="predicted"/>
<evidence type="ECO:0000256" key="1">
    <source>
        <dbReference type="SAM" id="Phobius"/>
    </source>
</evidence>
<dbReference type="InterPro" id="IPR027455">
    <property type="entry name" value="Sper_AcTfrase_N"/>
</dbReference>
<dbReference type="InterPro" id="IPR000182">
    <property type="entry name" value="GNAT_dom"/>
</dbReference>
<name>A0A402BFG8_9CHLR</name>